<organism evidence="4 5">
    <name type="scientific">Kitasatospora paracochleata</name>
    <dbReference type="NCBI Taxonomy" id="58354"/>
    <lineage>
        <taxon>Bacteria</taxon>
        <taxon>Bacillati</taxon>
        <taxon>Actinomycetota</taxon>
        <taxon>Actinomycetes</taxon>
        <taxon>Kitasatosporales</taxon>
        <taxon>Streptomycetaceae</taxon>
        <taxon>Kitasatospora</taxon>
    </lineage>
</organism>
<feature type="region of interest" description="Disordered" evidence="2">
    <location>
        <begin position="1"/>
        <end position="27"/>
    </location>
</feature>
<keyword evidence="1" id="KW-0808">Transferase</keyword>
<dbReference type="PANTHER" id="PTHR35526:SF3">
    <property type="entry name" value="ANTI-SIGMA-F FACTOR RSBW"/>
    <property type="match status" value="1"/>
</dbReference>
<dbReference type="InterPro" id="IPR003594">
    <property type="entry name" value="HATPase_dom"/>
</dbReference>
<dbReference type="Pfam" id="PF13581">
    <property type="entry name" value="HATPase_c_2"/>
    <property type="match status" value="1"/>
</dbReference>
<comment type="caution">
    <text evidence="4">The sequence shown here is derived from an EMBL/GenBank/DDBJ whole genome shotgun (WGS) entry which is preliminary data.</text>
</comment>
<feature type="domain" description="Histidine kinase/HSP90-like ATPase" evidence="3">
    <location>
        <begin position="68"/>
        <end position="159"/>
    </location>
</feature>
<evidence type="ECO:0000259" key="3">
    <source>
        <dbReference type="SMART" id="SM00387"/>
    </source>
</evidence>
<keyword evidence="1" id="KW-0723">Serine/threonine-protein kinase</keyword>
<dbReference type="Gene3D" id="3.30.565.10">
    <property type="entry name" value="Histidine kinase-like ATPase, C-terminal domain"/>
    <property type="match status" value="1"/>
</dbReference>
<accession>A0ABT1IRA7</accession>
<dbReference type="InterPro" id="IPR036890">
    <property type="entry name" value="HATPase_C_sf"/>
</dbReference>
<dbReference type="CDD" id="cd16936">
    <property type="entry name" value="HATPase_RsbW-like"/>
    <property type="match status" value="1"/>
</dbReference>
<dbReference type="SMART" id="SM00387">
    <property type="entry name" value="HATPase_c"/>
    <property type="match status" value="1"/>
</dbReference>
<dbReference type="Proteomes" id="UP001206483">
    <property type="component" value="Unassembled WGS sequence"/>
</dbReference>
<sequence length="177" mass="18719">MSSTSQRPPADFAETTDSSGAKARPGRVLPAAERGAWVATASFPPLTSNVARARRMTGTALASWGVAHLTDSAELVVSELVTNAIRYGRGAVSMTLAINQSTLHISVADYGHGVPQLRTAGEEDSNGRGLAIVQALCARWAVTTRLSGKTVNCWLDVRPGELHEPHEPDESQGDTSQ</sequence>
<keyword evidence="1" id="KW-0418">Kinase</keyword>
<protein>
    <submittedName>
        <fullName evidence="4">Anti-sigma regulatory factor (Ser/Thr protein kinase)</fullName>
    </submittedName>
</protein>
<evidence type="ECO:0000313" key="4">
    <source>
        <dbReference type="EMBL" id="MCP2307471.1"/>
    </source>
</evidence>
<dbReference type="SUPFAM" id="SSF55874">
    <property type="entry name" value="ATPase domain of HSP90 chaperone/DNA topoisomerase II/histidine kinase"/>
    <property type="match status" value="1"/>
</dbReference>
<evidence type="ECO:0000256" key="1">
    <source>
        <dbReference type="ARBA" id="ARBA00022527"/>
    </source>
</evidence>
<evidence type="ECO:0000256" key="2">
    <source>
        <dbReference type="SAM" id="MobiDB-lite"/>
    </source>
</evidence>
<keyword evidence="5" id="KW-1185">Reference proteome</keyword>
<dbReference type="RefSeq" id="WP_253793470.1">
    <property type="nucleotide sequence ID" value="NZ_BAAAUB010000057.1"/>
</dbReference>
<proteinExistence type="predicted"/>
<evidence type="ECO:0000313" key="5">
    <source>
        <dbReference type="Proteomes" id="UP001206483"/>
    </source>
</evidence>
<reference evidence="4 5" key="1">
    <citation type="submission" date="2022-06" db="EMBL/GenBank/DDBJ databases">
        <title>Sequencing the genomes of 1000 actinobacteria strains.</title>
        <authorList>
            <person name="Klenk H.-P."/>
        </authorList>
    </citation>
    <scope>NUCLEOTIDE SEQUENCE [LARGE SCALE GENOMIC DNA]</scope>
    <source>
        <strain evidence="4 5">DSM 41656</strain>
    </source>
</reference>
<dbReference type="EMBL" id="JAMZDX010000001">
    <property type="protein sequence ID" value="MCP2307471.1"/>
    <property type="molecule type" value="Genomic_DNA"/>
</dbReference>
<name>A0ABT1IRA7_9ACTN</name>
<gene>
    <name evidence="4" type="ORF">FHR36_000563</name>
</gene>
<dbReference type="InterPro" id="IPR050267">
    <property type="entry name" value="Anti-sigma-factor_SerPK"/>
</dbReference>
<dbReference type="PANTHER" id="PTHR35526">
    <property type="entry name" value="ANTI-SIGMA-F FACTOR RSBW-RELATED"/>
    <property type="match status" value="1"/>
</dbReference>